<dbReference type="PANTHER" id="PTHR32098">
    <property type="entry name" value="LYCOPENE BETA/EPSILON CYCLASE PROTEIN"/>
    <property type="match status" value="1"/>
</dbReference>
<dbReference type="SUPFAM" id="SSF51905">
    <property type="entry name" value="FAD/NAD(P)-binding domain"/>
    <property type="match status" value="1"/>
</dbReference>
<protein>
    <recommendedName>
        <fullName evidence="3">FAD-dependent oxidoreductase</fullName>
    </recommendedName>
</protein>
<dbReference type="RefSeq" id="WP_127022874.1">
    <property type="nucleotide sequence ID" value="NZ_RSCK01000011.1"/>
</dbReference>
<reference evidence="1 2" key="1">
    <citation type="journal article" date="2019" name="Genome Biol. Evol.">
        <title>Day and night: Metabolic profiles and evolutionary relationships of six axenic non-marine cyanobacteria.</title>
        <authorList>
            <person name="Will S.E."/>
            <person name="Henke P."/>
            <person name="Boedeker C."/>
            <person name="Huang S."/>
            <person name="Brinkmann H."/>
            <person name="Rohde M."/>
            <person name="Jarek M."/>
            <person name="Friedl T."/>
            <person name="Seufert S."/>
            <person name="Schumacher M."/>
            <person name="Overmann J."/>
            <person name="Neumann-Schaal M."/>
            <person name="Petersen J."/>
        </authorList>
    </citation>
    <scope>NUCLEOTIDE SEQUENCE [LARGE SCALE GENOMIC DNA]</scope>
    <source>
        <strain evidence="1 2">SAG 39.79</strain>
    </source>
</reference>
<evidence type="ECO:0008006" key="3">
    <source>
        <dbReference type="Google" id="ProtNLM"/>
    </source>
</evidence>
<evidence type="ECO:0000313" key="2">
    <source>
        <dbReference type="Proteomes" id="UP000282574"/>
    </source>
</evidence>
<sequence length="548" mass="61182">MSLTEDILTQLPGDVLSGLRQADRLLASMRTDTTAVPTVVTQSETLLETVDWDVVICGGTLGILIGSALVQRGWRVALLERGILRGRQQEWNISRQELSVFLRLNLLTEAELEQAIATEYNPARVSFHNSGENWGGEIWVKDVLNLGVNPIYLLETLKQKFLAAGGVLLENTPFVSAIVHPNGVLVETGAGSASVQGAGEKKAEEQLPITNYQLPITNYQLPITTRLLIDAMGHLSPMTQQARQGQKPDSICLVVGSCAQGFPQNQTGDLIATFTPIQNRCQYFWEAFPARDGRTTYLFTYMDASPDHLGLEALFEEYLRLLPQYQAVNLDKLHFQRALFGFFPAYRQSPLRTPWNRILPVGDSSGNQSPLSFGGFGAMVRHLERLTLGIHAALSSEQLSASSLSLLAPYQPNLSVTWLFQKAMRADVRETIPPDRINRLLAVVFLTMQQLGDRVLRPFLQDVVQFLPLTQTLFKTAIAHPLLIAQIIPHVGLGALIDWTIHYTNLGIYSVLSKFSPIIQPWLKNLPTPQQYKYHRWIDAWRYGSGED</sequence>
<dbReference type="AlphaFoldDB" id="A0AB37UN76"/>
<proteinExistence type="predicted"/>
<name>A0AB37UN76_9CYAN</name>
<dbReference type="PANTHER" id="PTHR32098:SF5">
    <property type="entry name" value="LYCOPENE BETA_EPSILON CYCLASE PROTEIN"/>
    <property type="match status" value="1"/>
</dbReference>
<dbReference type="InterPro" id="IPR036188">
    <property type="entry name" value="FAD/NAD-bd_sf"/>
</dbReference>
<evidence type="ECO:0000313" key="1">
    <source>
        <dbReference type="EMBL" id="RUT12840.1"/>
    </source>
</evidence>
<keyword evidence="2" id="KW-1185">Reference proteome</keyword>
<dbReference type="Proteomes" id="UP000282574">
    <property type="component" value="Unassembled WGS sequence"/>
</dbReference>
<organism evidence="1 2">
    <name type="scientific">Chroococcidiopsis cubana SAG 39.79</name>
    <dbReference type="NCBI Taxonomy" id="388085"/>
    <lineage>
        <taxon>Bacteria</taxon>
        <taxon>Bacillati</taxon>
        <taxon>Cyanobacteriota</taxon>
        <taxon>Cyanophyceae</taxon>
        <taxon>Chroococcidiopsidales</taxon>
        <taxon>Chroococcidiopsidaceae</taxon>
        <taxon>Chroococcidiopsis</taxon>
    </lineage>
</organism>
<dbReference type="Gene3D" id="3.50.50.60">
    <property type="entry name" value="FAD/NAD(P)-binding domain"/>
    <property type="match status" value="1"/>
</dbReference>
<comment type="caution">
    <text evidence="1">The sequence shown here is derived from an EMBL/GenBank/DDBJ whole genome shotgun (WGS) entry which is preliminary data.</text>
</comment>
<accession>A0AB37UN76</accession>
<gene>
    <name evidence="1" type="ORF">DSM107010_19700</name>
</gene>
<dbReference type="EMBL" id="RSCK01000011">
    <property type="protein sequence ID" value="RUT12840.1"/>
    <property type="molecule type" value="Genomic_DNA"/>
</dbReference>